<keyword evidence="3" id="KW-1185">Reference proteome</keyword>
<evidence type="ECO:0000259" key="1">
    <source>
        <dbReference type="PROSITE" id="PS50125"/>
    </source>
</evidence>
<dbReference type="SUPFAM" id="SSF55073">
    <property type="entry name" value="Nucleotide cyclase"/>
    <property type="match status" value="1"/>
</dbReference>
<protein>
    <submittedName>
        <fullName evidence="2">Adenylate cyclase</fullName>
    </submittedName>
</protein>
<dbReference type="PROSITE" id="PS50125">
    <property type="entry name" value="GUANYLATE_CYCLASE_2"/>
    <property type="match status" value="1"/>
</dbReference>
<dbReference type="Gene3D" id="3.30.70.1230">
    <property type="entry name" value="Nucleotide cyclase"/>
    <property type="match status" value="1"/>
</dbReference>
<dbReference type="InterPro" id="IPR001054">
    <property type="entry name" value="A/G_cyclase"/>
</dbReference>
<organism evidence="2 3">
    <name type="scientific">Rodentibacter haemolyticus</name>
    <dbReference type="NCBI Taxonomy" id="2778911"/>
    <lineage>
        <taxon>Bacteria</taxon>
        <taxon>Pseudomonadati</taxon>
        <taxon>Pseudomonadota</taxon>
        <taxon>Gammaproteobacteria</taxon>
        <taxon>Pasteurellales</taxon>
        <taxon>Pasteurellaceae</taxon>
        <taxon>Rodentibacter</taxon>
    </lineage>
</organism>
<feature type="domain" description="Guanylate cyclase" evidence="1">
    <location>
        <begin position="46"/>
        <end position="179"/>
    </location>
</feature>
<gene>
    <name evidence="2" type="ORF">IHV77_11100</name>
</gene>
<dbReference type="InterPro" id="IPR029787">
    <property type="entry name" value="Nucleotide_cyclase"/>
</dbReference>
<accession>A0ABX6V285</accession>
<dbReference type="RefSeq" id="WP_194812006.1">
    <property type="nucleotide sequence ID" value="NZ_CP063056.1"/>
</dbReference>
<name>A0ABX6V285_9PAST</name>
<dbReference type="Proteomes" id="UP000663069">
    <property type="component" value="Chromosome"/>
</dbReference>
<dbReference type="EMBL" id="CP063056">
    <property type="protein sequence ID" value="QPB42426.1"/>
    <property type="molecule type" value="Genomic_DNA"/>
</dbReference>
<evidence type="ECO:0000313" key="3">
    <source>
        <dbReference type="Proteomes" id="UP000663069"/>
    </source>
</evidence>
<sequence length="244" mass="28305">MSEYDYKQGKNRVETILNNYMQVEEKDKLPCDDNFTFENGYLSWVTAIFVDIRDSTSLFTNYNKEIVAKLIRSFTSEVIEILRDDNMIRDIGIRGDCVYAIYTTPYEDDVLECANKTFYVNTFINMFNKLLSQKGFPTIKVGIGMATDKELVVKTGRKGVGINDKVWIGRAVTMASNLSGIGEKDSDHRLIYSSLSYDNFLNKLKKRNVEAIRWFKQDYYGFNKIFKANIIISEFNNWIESDFS</sequence>
<evidence type="ECO:0000313" key="2">
    <source>
        <dbReference type="EMBL" id="QPB42426.1"/>
    </source>
</evidence>
<proteinExistence type="predicted"/>
<reference evidence="2 3" key="1">
    <citation type="submission" date="2020-10" db="EMBL/GenBank/DDBJ databases">
        <title>Genome Sequencing of Rodentibacter spp. strain DSM111151.</title>
        <authorList>
            <person name="Benga L."/>
            <person name="Lautwein T."/>
        </authorList>
    </citation>
    <scope>NUCLEOTIDE SEQUENCE [LARGE SCALE GENOMIC DNA]</scope>
    <source>
        <strain evidence="2 3">DSM 111151</strain>
    </source>
</reference>